<dbReference type="InterPro" id="IPR006664">
    <property type="entry name" value="OMP_bac"/>
</dbReference>
<dbReference type="Pfam" id="PF16234">
    <property type="entry name" value="DUF4892"/>
    <property type="match status" value="1"/>
</dbReference>
<gene>
    <name evidence="7" type="ORF">GW587_18630</name>
</gene>
<evidence type="ECO:0000313" key="8">
    <source>
        <dbReference type="Proteomes" id="UP000666369"/>
    </source>
</evidence>
<dbReference type="PANTHER" id="PTHR30329:SF21">
    <property type="entry name" value="LIPOPROTEIN YIAD-RELATED"/>
    <property type="match status" value="1"/>
</dbReference>
<evidence type="ECO:0000259" key="6">
    <source>
        <dbReference type="PROSITE" id="PS51123"/>
    </source>
</evidence>
<feature type="chain" id="PRO_5047346766" evidence="5">
    <location>
        <begin position="21"/>
        <end position="333"/>
    </location>
</feature>
<evidence type="ECO:0000313" key="7">
    <source>
        <dbReference type="EMBL" id="NGZ86262.1"/>
    </source>
</evidence>
<sequence length="333" mass="35901">MTARPLFALLLCAAAPFAFSQMPPKDTVSGAKDHPLLSRFEGAKLVGYQVKEFDEAVLPAGKRVADKNGQPAFEQTLTLEGKHTRIAYVFPKERSSLEVMRNYQAALDKAGFKTVFACAKENCGSAFGEFWNEKRVSDNFIQGGEIAYAPFNYGRMEPRYLLAKGATKDGRPVHALVYTVAPVQDKNGGLYLEVVEGKAMEGGKVSANLDAAAMAKGIAAEGKVAVYGVYFDTGKSDVKPESKAALGEMAKLLQQDGKLKVYVVGHTDNQGVLAQNVDLSQKRAEAVIKALAADYKVDAKRLSAKGVASYAPVASNDADAGRQLNRRVELVKQ</sequence>
<dbReference type="InterPro" id="IPR006665">
    <property type="entry name" value="OmpA-like"/>
</dbReference>
<dbReference type="EMBL" id="JAADJT010000008">
    <property type="protein sequence ID" value="NGZ86262.1"/>
    <property type="molecule type" value="Genomic_DNA"/>
</dbReference>
<dbReference type="InterPro" id="IPR032608">
    <property type="entry name" value="DUF4892"/>
</dbReference>
<dbReference type="Pfam" id="PF00691">
    <property type="entry name" value="OmpA"/>
    <property type="match status" value="1"/>
</dbReference>
<dbReference type="RefSeq" id="WP_166105969.1">
    <property type="nucleotide sequence ID" value="NZ_JAADJT010000008.1"/>
</dbReference>
<dbReference type="SUPFAM" id="SSF103088">
    <property type="entry name" value="OmpA-like"/>
    <property type="match status" value="1"/>
</dbReference>
<evidence type="ECO:0000256" key="1">
    <source>
        <dbReference type="ARBA" id="ARBA00004442"/>
    </source>
</evidence>
<evidence type="ECO:0000256" key="4">
    <source>
        <dbReference type="PROSITE-ProRule" id="PRU00473"/>
    </source>
</evidence>
<dbReference type="CDD" id="cd07185">
    <property type="entry name" value="OmpA_C-like"/>
    <property type="match status" value="1"/>
</dbReference>
<feature type="domain" description="OmpA-like" evidence="6">
    <location>
        <begin position="218"/>
        <end position="333"/>
    </location>
</feature>
<accession>A0ABX0FNQ6</accession>
<dbReference type="PRINTS" id="PR01021">
    <property type="entry name" value="OMPADOMAIN"/>
</dbReference>
<proteinExistence type="predicted"/>
<comment type="caution">
    <text evidence="7">The sequence shown here is derived from an EMBL/GenBank/DDBJ whole genome shotgun (WGS) entry which is preliminary data.</text>
</comment>
<dbReference type="InterPro" id="IPR050330">
    <property type="entry name" value="Bact_OuterMem_StrucFunc"/>
</dbReference>
<comment type="subcellular location">
    <subcellularLocation>
        <location evidence="1">Cell outer membrane</location>
    </subcellularLocation>
</comment>
<evidence type="ECO:0000256" key="5">
    <source>
        <dbReference type="SAM" id="SignalP"/>
    </source>
</evidence>
<dbReference type="PANTHER" id="PTHR30329">
    <property type="entry name" value="STATOR ELEMENT OF FLAGELLAR MOTOR COMPLEX"/>
    <property type="match status" value="1"/>
</dbReference>
<keyword evidence="3" id="KW-0998">Cell outer membrane</keyword>
<name>A0ABX0FNQ6_9BURK</name>
<evidence type="ECO:0000256" key="2">
    <source>
        <dbReference type="ARBA" id="ARBA00023136"/>
    </source>
</evidence>
<reference evidence="8" key="1">
    <citation type="submission" date="2023-07" db="EMBL/GenBank/DDBJ databases">
        <title>Duganella aceri sp. nov., isolated from tree sap.</title>
        <authorList>
            <person name="Kim I.S."/>
        </authorList>
    </citation>
    <scope>NUCLEOTIDE SEQUENCE [LARGE SCALE GENOMIC DNA]</scope>
    <source>
        <strain evidence="8">SAP-35</strain>
    </source>
</reference>
<keyword evidence="2 4" id="KW-0472">Membrane</keyword>
<protein>
    <submittedName>
        <fullName evidence="7">DUF4892 domain-containing protein</fullName>
    </submittedName>
</protein>
<keyword evidence="5" id="KW-0732">Signal</keyword>
<dbReference type="Proteomes" id="UP000666369">
    <property type="component" value="Unassembled WGS sequence"/>
</dbReference>
<feature type="signal peptide" evidence="5">
    <location>
        <begin position="1"/>
        <end position="20"/>
    </location>
</feature>
<evidence type="ECO:0000256" key="3">
    <source>
        <dbReference type="ARBA" id="ARBA00023237"/>
    </source>
</evidence>
<dbReference type="InterPro" id="IPR036737">
    <property type="entry name" value="OmpA-like_sf"/>
</dbReference>
<dbReference type="Gene3D" id="3.30.1330.60">
    <property type="entry name" value="OmpA-like domain"/>
    <property type="match status" value="1"/>
</dbReference>
<dbReference type="PROSITE" id="PS51123">
    <property type="entry name" value="OMPA_2"/>
    <property type="match status" value="1"/>
</dbReference>
<keyword evidence="8" id="KW-1185">Reference proteome</keyword>
<organism evidence="7 8">
    <name type="scientific">Duganella aceris</name>
    <dbReference type="NCBI Taxonomy" id="2703883"/>
    <lineage>
        <taxon>Bacteria</taxon>
        <taxon>Pseudomonadati</taxon>
        <taxon>Pseudomonadota</taxon>
        <taxon>Betaproteobacteria</taxon>
        <taxon>Burkholderiales</taxon>
        <taxon>Oxalobacteraceae</taxon>
        <taxon>Telluria group</taxon>
        <taxon>Duganella</taxon>
    </lineage>
</organism>